<dbReference type="Gene3D" id="4.10.1060.10">
    <property type="entry name" value="Zinc finger, RanBP2-type"/>
    <property type="match status" value="3"/>
</dbReference>
<dbReference type="InterPro" id="IPR036443">
    <property type="entry name" value="Znf_RanBP2_sf"/>
</dbReference>
<keyword evidence="1" id="KW-0479">Metal-binding</keyword>
<evidence type="ECO:0000256" key="5">
    <source>
        <dbReference type="SAM" id="MobiDB-lite"/>
    </source>
</evidence>
<evidence type="ECO:0000256" key="2">
    <source>
        <dbReference type="ARBA" id="ARBA00022771"/>
    </source>
</evidence>
<dbReference type="InterPro" id="IPR001876">
    <property type="entry name" value="Znf_RanBP2"/>
</dbReference>
<reference evidence="7" key="1">
    <citation type="journal article" date="2023" name="Science">
        <title>Elucidation of the pathway for biosynthesis of saponin adjuvants from the soapbark tree.</title>
        <authorList>
            <person name="Reed J."/>
            <person name="Orme A."/>
            <person name="El-Demerdash A."/>
            <person name="Owen C."/>
            <person name="Martin L.B.B."/>
            <person name="Misra R.C."/>
            <person name="Kikuchi S."/>
            <person name="Rejzek M."/>
            <person name="Martin A.C."/>
            <person name="Harkess A."/>
            <person name="Leebens-Mack J."/>
            <person name="Louveau T."/>
            <person name="Stephenson M.J."/>
            <person name="Osbourn A."/>
        </authorList>
    </citation>
    <scope>NUCLEOTIDE SEQUENCE</scope>
    <source>
        <strain evidence="7">S10</strain>
    </source>
</reference>
<dbReference type="Proteomes" id="UP001163823">
    <property type="component" value="Chromosome 10"/>
</dbReference>
<organism evidence="7 8">
    <name type="scientific">Quillaja saponaria</name>
    <name type="common">Soap bark tree</name>
    <dbReference type="NCBI Taxonomy" id="32244"/>
    <lineage>
        <taxon>Eukaryota</taxon>
        <taxon>Viridiplantae</taxon>
        <taxon>Streptophyta</taxon>
        <taxon>Embryophyta</taxon>
        <taxon>Tracheophyta</taxon>
        <taxon>Spermatophyta</taxon>
        <taxon>Magnoliopsida</taxon>
        <taxon>eudicotyledons</taxon>
        <taxon>Gunneridae</taxon>
        <taxon>Pentapetalae</taxon>
        <taxon>rosids</taxon>
        <taxon>fabids</taxon>
        <taxon>Fabales</taxon>
        <taxon>Quillajaceae</taxon>
        <taxon>Quillaja</taxon>
    </lineage>
</organism>
<feature type="domain" description="RanBP2-type" evidence="6">
    <location>
        <begin position="362"/>
        <end position="391"/>
    </location>
</feature>
<evidence type="ECO:0000313" key="7">
    <source>
        <dbReference type="EMBL" id="KAJ7954314.1"/>
    </source>
</evidence>
<keyword evidence="8" id="KW-1185">Reference proteome</keyword>
<dbReference type="GO" id="GO:0003729">
    <property type="term" value="F:mRNA binding"/>
    <property type="evidence" value="ECO:0007669"/>
    <property type="project" value="TreeGrafter"/>
</dbReference>
<evidence type="ECO:0000256" key="1">
    <source>
        <dbReference type="ARBA" id="ARBA00022723"/>
    </source>
</evidence>
<dbReference type="GO" id="GO:0005737">
    <property type="term" value="C:cytoplasm"/>
    <property type="evidence" value="ECO:0007669"/>
    <property type="project" value="TreeGrafter"/>
</dbReference>
<protein>
    <submittedName>
        <fullName evidence="7">Zinc finger protein VAR3, chloroplastic-like</fullName>
    </submittedName>
</protein>
<evidence type="ECO:0000259" key="6">
    <source>
        <dbReference type="PROSITE" id="PS50199"/>
    </source>
</evidence>
<keyword evidence="2 4" id="KW-0863">Zinc-finger</keyword>
<dbReference type="PANTHER" id="PTHR23111:SF23">
    <property type="entry name" value="RAN BP2_NZF ZINC FINGER-LIKE SUPERFAMILY PROTEIN"/>
    <property type="match status" value="1"/>
</dbReference>
<dbReference type="EMBL" id="JARAOO010000010">
    <property type="protein sequence ID" value="KAJ7954314.1"/>
    <property type="molecule type" value="Genomic_DNA"/>
</dbReference>
<keyword evidence="3" id="KW-0862">Zinc</keyword>
<evidence type="ECO:0000256" key="4">
    <source>
        <dbReference type="PROSITE-ProRule" id="PRU00322"/>
    </source>
</evidence>
<dbReference type="Pfam" id="PF00641">
    <property type="entry name" value="Zn_ribbon_RanBP"/>
    <property type="match status" value="3"/>
</dbReference>
<dbReference type="PROSITE" id="PS01358">
    <property type="entry name" value="ZF_RANBP2_1"/>
    <property type="match status" value="3"/>
</dbReference>
<dbReference type="PROSITE" id="PS50199">
    <property type="entry name" value="ZF_RANBP2_2"/>
    <property type="match status" value="3"/>
</dbReference>
<dbReference type="PANTHER" id="PTHR23111">
    <property type="entry name" value="ZINC FINGER PROTEIN"/>
    <property type="match status" value="1"/>
</dbReference>
<dbReference type="SUPFAM" id="SSF90209">
    <property type="entry name" value="Ran binding protein zinc finger-like"/>
    <property type="match status" value="3"/>
</dbReference>
<feature type="domain" description="RanBP2-type" evidence="6">
    <location>
        <begin position="286"/>
        <end position="315"/>
    </location>
</feature>
<name>A0AAD7PGQ9_QUISA</name>
<dbReference type="AlphaFoldDB" id="A0AAD7PGQ9"/>
<accession>A0AAD7PGQ9</accession>
<gene>
    <name evidence="7" type="ORF">O6P43_025906</name>
</gene>
<feature type="region of interest" description="Disordered" evidence="5">
    <location>
        <begin position="515"/>
        <end position="538"/>
    </location>
</feature>
<dbReference type="SMART" id="SM00547">
    <property type="entry name" value="ZnF_RBZ"/>
    <property type="match status" value="3"/>
</dbReference>
<proteinExistence type="predicted"/>
<comment type="caution">
    <text evidence="7">The sequence shown here is derived from an EMBL/GenBank/DDBJ whole genome shotgun (WGS) entry which is preliminary data.</text>
</comment>
<dbReference type="KEGG" id="qsa:O6P43_025906"/>
<sequence length="538" mass="61731">MIKLFCSSFMRRFQHLQSSTNFTPISLFHCLTKTLAPRTMLELVLDDVEELQSSKLPNEISQSVSETEDPYKRGVYAKAEKSTFRISHPWPEWVNLMECLLKRGYFDGEGNPFQNGEMGTKESNLIRTACLNFGRDRYNLIRFLSRQDIQVVAGCGCPSLDRKVVNSGKRLRAHVGIDEGNVCSSCNLRGDCERAFVKAREDEGGRTVDVMRIMLTYGLDPITSTVENKPCLNKIVKESLRRLLKEVVQYSIKVDSSIPNTTALETVPSAQVDLYQENSPKSIPMKLGDWLCPKCNFLNFAGNRKCLCCDGLFPERLRQSHENGDLPLKKGDWICHKCNFLNFAKNTRCLQCKEKPPKRKLNPGEWECDSCNYINFRRNMVCLKCDHRRPKASNAPEYSFHPQHKDKGYHKNSKLDFSSGGADLHDQQSVYKYRRNRNRDEDMWRFVEDVSENCSKSLNDTPRIANFPINGCNTDLSKNAQKRNRKVEGGDVIKEEMHPSGKRINEELWFADTETTSELSDSTDDDLMTEWFGNGKKE</sequence>
<feature type="domain" description="RanBP2-type" evidence="6">
    <location>
        <begin position="329"/>
        <end position="358"/>
    </location>
</feature>
<evidence type="ECO:0000313" key="8">
    <source>
        <dbReference type="Proteomes" id="UP001163823"/>
    </source>
</evidence>
<evidence type="ECO:0000256" key="3">
    <source>
        <dbReference type="ARBA" id="ARBA00022833"/>
    </source>
</evidence>
<dbReference type="GO" id="GO:0008270">
    <property type="term" value="F:zinc ion binding"/>
    <property type="evidence" value="ECO:0007669"/>
    <property type="project" value="UniProtKB-KW"/>
</dbReference>